<reference evidence="1" key="1">
    <citation type="submission" date="2021-12" db="EMBL/GenBank/DDBJ databases">
        <authorList>
            <person name="King R."/>
        </authorList>
    </citation>
    <scope>NUCLEOTIDE SEQUENCE</scope>
</reference>
<evidence type="ECO:0000313" key="1">
    <source>
        <dbReference type="EMBL" id="CAG9788016.1"/>
    </source>
</evidence>
<accession>A0A9N9R262</accession>
<dbReference type="EMBL" id="OU893350">
    <property type="protein sequence ID" value="CAG9788016.1"/>
    <property type="molecule type" value="Genomic_DNA"/>
</dbReference>
<name>A0A9N9R262_9NEOP</name>
<protein>
    <submittedName>
        <fullName evidence="1">Uncharacterized protein</fullName>
    </submittedName>
</protein>
<dbReference type="Proteomes" id="UP001153714">
    <property type="component" value="Chromosome 19"/>
</dbReference>
<keyword evidence="2" id="KW-1185">Reference proteome</keyword>
<organism evidence="1 2">
    <name type="scientific">Diatraea saccharalis</name>
    <name type="common">sugarcane borer</name>
    <dbReference type="NCBI Taxonomy" id="40085"/>
    <lineage>
        <taxon>Eukaryota</taxon>
        <taxon>Metazoa</taxon>
        <taxon>Ecdysozoa</taxon>
        <taxon>Arthropoda</taxon>
        <taxon>Hexapoda</taxon>
        <taxon>Insecta</taxon>
        <taxon>Pterygota</taxon>
        <taxon>Neoptera</taxon>
        <taxon>Endopterygota</taxon>
        <taxon>Lepidoptera</taxon>
        <taxon>Glossata</taxon>
        <taxon>Ditrysia</taxon>
        <taxon>Pyraloidea</taxon>
        <taxon>Crambidae</taxon>
        <taxon>Crambinae</taxon>
        <taxon>Diatraea</taxon>
    </lineage>
</organism>
<dbReference type="AlphaFoldDB" id="A0A9N9R262"/>
<dbReference type="OrthoDB" id="3863715at2759"/>
<proteinExistence type="predicted"/>
<gene>
    <name evidence="1" type="ORF">DIATSA_LOCUS5858</name>
</gene>
<reference evidence="1" key="2">
    <citation type="submission" date="2022-10" db="EMBL/GenBank/DDBJ databases">
        <authorList>
            <consortium name="ENA_rothamsted_submissions"/>
            <consortium name="culmorum"/>
            <person name="King R."/>
        </authorList>
    </citation>
    <scope>NUCLEOTIDE SEQUENCE</scope>
</reference>
<sequence length="103" mass="11624">MKTRFDKKRCAANIYKLGELVMILKHSRNIGDSNKLLPPYSGPYKISAVLGNDRYEVCSIDGFSSKKYKNVYSADKMKRWIDIGTKYNCQTGSANDSEGSDND</sequence>
<evidence type="ECO:0000313" key="2">
    <source>
        <dbReference type="Proteomes" id="UP001153714"/>
    </source>
</evidence>